<evidence type="ECO:0000313" key="3">
    <source>
        <dbReference type="Proteomes" id="UP000321484"/>
    </source>
</evidence>
<organism evidence="2 3">
    <name type="scientific">Actinotalea fermentans</name>
    <dbReference type="NCBI Taxonomy" id="43671"/>
    <lineage>
        <taxon>Bacteria</taxon>
        <taxon>Bacillati</taxon>
        <taxon>Actinomycetota</taxon>
        <taxon>Actinomycetes</taxon>
        <taxon>Micrococcales</taxon>
        <taxon>Cellulomonadaceae</taxon>
        <taxon>Actinotalea</taxon>
    </lineage>
</organism>
<proteinExistence type="predicted"/>
<dbReference type="PIRSF" id="PIRSF019169">
    <property type="entry name" value="PilM"/>
    <property type="match status" value="1"/>
</dbReference>
<dbReference type="InterPro" id="IPR005883">
    <property type="entry name" value="PilM"/>
</dbReference>
<dbReference type="PANTHER" id="PTHR32432:SF3">
    <property type="entry name" value="ETHANOLAMINE UTILIZATION PROTEIN EUTJ"/>
    <property type="match status" value="1"/>
</dbReference>
<feature type="domain" description="SHS2" evidence="1">
    <location>
        <begin position="6"/>
        <end position="175"/>
    </location>
</feature>
<dbReference type="OrthoDB" id="1926201at2"/>
<dbReference type="InterPro" id="IPR043129">
    <property type="entry name" value="ATPase_NBD"/>
</dbReference>
<dbReference type="EMBL" id="BJYK01000001">
    <property type="protein sequence ID" value="GEN78854.1"/>
    <property type="molecule type" value="Genomic_DNA"/>
</dbReference>
<dbReference type="InterPro" id="IPR050696">
    <property type="entry name" value="FtsA/MreB"/>
</dbReference>
<comment type="caution">
    <text evidence="2">The sequence shown here is derived from an EMBL/GenBank/DDBJ whole genome shotgun (WGS) entry which is preliminary data.</text>
</comment>
<evidence type="ECO:0000313" key="2">
    <source>
        <dbReference type="EMBL" id="GEN78854.1"/>
    </source>
</evidence>
<sequence>MAKVGVVGLDIGTSHVRAAEVQPGPRGGAPTLVRYAEAPLPAGAVRDGEVEDATTVASAIRSLWSSAKFPTRNVNIGVGNQRVVVRALDLPWMPLPQLRGSLAFQVQDLLPMSTDDALMDYYPTGEVDAQTGRMLQGMLVAATRDTVRANVMAVEAAGLRPQLVDLNPFALLRAVVRGDLVNRTVAVVDVGARITQLVIASRGMPRFVRILPSGGQSVTDAVASALGIAGPEAENVKRQVGVGYAVAPELAVAAEAVNNSVRPLVEAVRNTFVYYAGNHHGDGIDVVVLTGGGCHLPGLGQYLSSASRLPVTLGDPLSTMRVAKSLQSDALAAASSTLAMPIGLALGVAA</sequence>
<dbReference type="Pfam" id="PF11104">
    <property type="entry name" value="PilM_2"/>
    <property type="match status" value="1"/>
</dbReference>
<dbReference type="CDD" id="cd24049">
    <property type="entry name" value="ASKHA_NBD_PilM"/>
    <property type="match status" value="1"/>
</dbReference>
<name>A0A511YUH9_9CELL</name>
<gene>
    <name evidence="2" type="ORF">AFE02nite_05880</name>
</gene>
<dbReference type="InterPro" id="IPR003494">
    <property type="entry name" value="SHS2_FtsA"/>
</dbReference>
<protein>
    <submittedName>
        <fullName evidence="2">Pilus assembly protein PilM</fullName>
    </submittedName>
</protein>
<dbReference type="Gene3D" id="3.30.1490.300">
    <property type="match status" value="1"/>
</dbReference>
<accession>A0A511YUH9</accession>
<dbReference type="SMART" id="SM00842">
    <property type="entry name" value="FtsA"/>
    <property type="match status" value="1"/>
</dbReference>
<reference evidence="2 3" key="1">
    <citation type="submission" date="2019-07" db="EMBL/GenBank/DDBJ databases">
        <title>Whole genome shotgun sequence of Actinotalea fermentans NBRC 105374.</title>
        <authorList>
            <person name="Hosoyama A."/>
            <person name="Uohara A."/>
            <person name="Ohji S."/>
            <person name="Ichikawa N."/>
        </authorList>
    </citation>
    <scope>NUCLEOTIDE SEQUENCE [LARGE SCALE GENOMIC DNA]</scope>
    <source>
        <strain evidence="2 3">NBRC 105374</strain>
    </source>
</reference>
<evidence type="ECO:0000259" key="1">
    <source>
        <dbReference type="SMART" id="SM00842"/>
    </source>
</evidence>
<dbReference type="GO" id="GO:0051301">
    <property type="term" value="P:cell division"/>
    <property type="evidence" value="ECO:0007669"/>
    <property type="project" value="InterPro"/>
</dbReference>
<dbReference type="SUPFAM" id="SSF53067">
    <property type="entry name" value="Actin-like ATPase domain"/>
    <property type="match status" value="2"/>
</dbReference>
<dbReference type="Proteomes" id="UP000321484">
    <property type="component" value="Unassembled WGS sequence"/>
</dbReference>
<dbReference type="NCBIfam" id="TIGR01175">
    <property type="entry name" value="pilM"/>
    <property type="match status" value="1"/>
</dbReference>
<dbReference type="AlphaFoldDB" id="A0A511YUH9"/>
<dbReference type="RefSeq" id="WP_034244933.1">
    <property type="nucleotide sequence ID" value="NZ_BJYK01000001.1"/>
</dbReference>
<keyword evidence="3" id="KW-1185">Reference proteome</keyword>
<dbReference type="Gene3D" id="3.30.420.40">
    <property type="match status" value="2"/>
</dbReference>
<dbReference type="PANTHER" id="PTHR32432">
    <property type="entry name" value="CELL DIVISION PROTEIN FTSA-RELATED"/>
    <property type="match status" value="1"/>
</dbReference>